<proteinExistence type="predicted"/>
<evidence type="ECO:0000313" key="3">
    <source>
        <dbReference type="Proteomes" id="UP000434172"/>
    </source>
</evidence>
<evidence type="ECO:0000256" key="1">
    <source>
        <dbReference type="SAM" id="MobiDB-lite"/>
    </source>
</evidence>
<accession>A0A8H3ZQ43</accession>
<gene>
    <name evidence="2" type="ORF">GQ607_013155</name>
</gene>
<dbReference type="AlphaFoldDB" id="A0A8H3ZQ43"/>
<dbReference type="Proteomes" id="UP000434172">
    <property type="component" value="Unassembled WGS sequence"/>
</dbReference>
<comment type="caution">
    <text evidence="2">The sequence shown here is derived from an EMBL/GenBank/DDBJ whole genome shotgun (WGS) entry which is preliminary data.</text>
</comment>
<dbReference type="EMBL" id="WOWK01000093">
    <property type="protein sequence ID" value="KAF0319675.1"/>
    <property type="molecule type" value="Genomic_DNA"/>
</dbReference>
<name>A0A8H3ZQ43_9PEZI</name>
<protein>
    <submittedName>
        <fullName evidence="2">Uncharacterized protein</fullName>
    </submittedName>
</protein>
<keyword evidence="3" id="KW-1185">Reference proteome</keyword>
<sequence>MPELGAHVDCAPPAVELPCGFTIWRRQISATGHHHTTDLEPLRDGTATDNHSPNSRGVRENATASTRLMKIATLERDCQSKMARWRLGSSAGDSFSLADGQASPEGIWRRRQPQMERHTRATPLKHSNTSQSPKLGFGANWVQVEFATELSRTAQLCTLKDTSSRSDSSTCTSAA</sequence>
<reference evidence="2 3" key="1">
    <citation type="submission" date="2019-12" db="EMBL/GenBank/DDBJ databases">
        <title>A genome sequence resource for the geographically widespread anthracnose pathogen Colletotrichum asianum.</title>
        <authorList>
            <person name="Meng Y."/>
        </authorList>
    </citation>
    <scope>NUCLEOTIDE SEQUENCE [LARGE SCALE GENOMIC DNA]</scope>
    <source>
        <strain evidence="2 3">ICMP 18580</strain>
    </source>
</reference>
<evidence type="ECO:0000313" key="2">
    <source>
        <dbReference type="EMBL" id="KAF0319675.1"/>
    </source>
</evidence>
<feature type="region of interest" description="Disordered" evidence="1">
    <location>
        <begin position="34"/>
        <end position="62"/>
    </location>
</feature>
<feature type="region of interest" description="Disordered" evidence="1">
    <location>
        <begin position="111"/>
        <end position="135"/>
    </location>
</feature>
<organism evidence="2 3">
    <name type="scientific">Colletotrichum asianum</name>
    <dbReference type="NCBI Taxonomy" id="702518"/>
    <lineage>
        <taxon>Eukaryota</taxon>
        <taxon>Fungi</taxon>
        <taxon>Dikarya</taxon>
        <taxon>Ascomycota</taxon>
        <taxon>Pezizomycotina</taxon>
        <taxon>Sordariomycetes</taxon>
        <taxon>Hypocreomycetidae</taxon>
        <taxon>Glomerellales</taxon>
        <taxon>Glomerellaceae</taxon>
        <taxon>Colletotrichum</taxon>
        <taxon>Colletotrichum gloeosporioides species complex</taxon>
    </lineage>
</organism>